<feature type="chain" id="PRO_5044025406" description="Carbohydrate-binding domain-containing protein" evidence="1">
    <location>
        <begin position="21"/>
        <end position="368"/>
    </location>
</feature>
<evidence type="ECO:0008006" key="4">
    <source>
        <dbReference type="Google" id="ProtNLM"/>
    </source>
</evidence>
<protein>
    <recommendedName>
        <fullName evidence="4">Carbohydrate-binding domain-containing protein</fullName>
    </recommendedName>
</protein>
<dbReference type="AlphaFoldDB" id="A0AAW2ZLU6"/>
<comment type="caution">
    <text evidence="2">The sequence shown here is derived from an EMBL/GenBank/DDBJ whole genome shotgun (WGS) entry which is preliminary data.</text>
</comment>
<dbReference type="CDD" id="cd09620">
    <property type="entry name" value="CBM9_like_3"/>
    <property type="match status" value="1"/>
</dbReference>
<sequence>MKLVHVLSLLSALFILNCYCLDIFQRNDPDPLSYISYAVDPKFPIKIDGRLDDVAWTQVPWTSDFVDIATKTKPRYATRAKIRHDSNYLYIAAWMEEPNLVATLKQKNSVIYHDNDFEIFINPSGNVHLYQEFEMNAHNTIWNLVMVNPYRDSNNIINPYEIDGIQTAVYLDGTLNDPSDTDCCWSVEIAIPFQKIRTFAETKCPPRSGDIWRINFSRVEWKYTISGGKYIKQPDVPEDNWVWSPQGVVNMHVPERWGFLQFYDSFEASHTLSKHDYDVQSVLYYIYNKQKQYYKENKQYAQTYQQLDISDLSFDASRGATPLSTSIKLVSITLDEDYGYQAAIMSNIAQTSHHIRNDSKQWTQRNFL</sequence>
<evidence type="ECO:0000313" key="2">
    <source>
        <dbReference type="EMBL" id="KAL0490430.1"/>
    </source>
</evidence>
<keyword evidence="1" id="KW-0732">Signal</keyword>
<keyword evidence="3" id="KW-1185">Reference proteome</keyword>
<gene>
    <name evidence="2" type="ORF">AKO1_009546</name>
</gene>
<evidence type="ECO:0000256" key="1">
    <source>
        <dbReference type="SAM" id="SignalP"/>
    </source>
</evidence>
<dbReference type="PANTHER" id="PTHR35532">
    <property type="entry name" value="SIMILAR TO POLYHYDROXYALKANOATE DEPOLYMERASE"/>
    <property type="match status" value="1"/>
</dbReference>
<reference evidence="2 3" key="1">
    <citation type="submission" date="2024-03" db="EMBL/GenBank/DDBJ databases">
        <title>The Acrasis kona genome and developmental transcriptomes reveal deep origins of eukaryotic multicellular pathways.</title>
        <authorList>
            <person name="Sheikh S."/>
            <person name="Fu C.-J."/>
            <person name="Brown M.W."/>
            <person name="Baldauf S.L."/>
        </authorList>
    </citation>
    <scope>NUCLEOTIDE SEQUENCE [LARGE SCALE GENOMIC DNA]</scope>
    <source>
        <strain evidence="2 3">ATCC MYA-3509</strain>
    </source>
</reference>
<proteinExistence type="predicted"/>
<organism evidence="2 3">
    <name type="scientific">Acrasis kona</name>
    <dbReference type="NCBI Taxonomy" id="1008807"/>
    <lineage>
        <taxon>Eukaryota</taxon>
        <taxon>Discoba</taxon>
        <taxon>Heterolobosea</taxon>
        <taxon>Tetramitia</taxon>
        <taxon>Eutetramitia</taxon>
        <taxon>Acrasidae</taxon>
        <taxon>Acrasis</taxon>
    </lineage>
</organism>
<evidence type="ECO:0000313" key="3">
    <source>
        <dbReference type="Proteomes" id="UP001431209"/>
    </source>
</evidence>
<feature type="signal peptide" evidence="1">
    <location>
        <begin position="1"/>
        <end position="20"/>
    </location>
</feature>
<dbReference type="EMBL" id="JAOPGA020001688">
    <property type="protein sequence ID" value="KAL0490430.1"/>
    <property type="molecule type" value="Genomic_DNA"/>
</dbReference>
<accession>A0AAW2ZLU6</accession>
<dbReference type="Proteomes" id="UP001431209">
    <property type="component" value="Unassembled WGS sequence"/>
</dbReference>
<dbReference type="Gene3D" id="2.60.40.1190">
    <property type="match status" value="1"/>
</dbReference>
<dbReference type="PANTHER" id="PTHR35532:SF5">
    <property type="entry name" value="CARBOHYDRATE-BINDING DOMAIN-CONTAINING PROTEIN"/>
    <property type="match status" value="1"/>
</dbReference>
<dbReference type="SUPFAM" id="SSF49344">
    <property type="entry name" value="CBD9-like"/>
    <property type="match status" value="1"/>
</dbReference>
<name>A0AAW2ZLU6_9EUKA</name>